<dbReference type="EMBL" id="DUZY01000001">
    <property type="protein sequence ID" value="DAD18543.1"/>
    <property type="molecule type" value="Genomic_DNA"/>
</dbReference>
<protein>
    <submittedName>
        <fullName evidence="3">Uncharacterized protein</fullName>
    </submittedName>
</protein>
<gene>
    <name evidence="3" type="ORF">HUJ06_020006</name>
</gene>
<feature type="region of interest" description="Disordered" evidence="1">
    <location>
        <begin position="56"/>
        <end position="109"/>
    </location>
</feature>
<comment type="caution">
    <text evidence="3">The sequence shown here is derived from an EMBL/GenBank/DDBJ whole genome shotgun (WGS) entry which is preliminary data.</text>
</comment>
<evidence type="ECO:0000256" key="1">
    <source>
        <dbReference type="SAM" id="MobiDB-lite"/>
    </source>
</evidence>
<keyword evidence="4" id="KW-1185">Reference proteome</keyword>
<dbReference type="PANTHER" id="PTHR34961">
    <property type="entry name" value="TRANSMEMBRANE PROTEIN"/>
    <property type="match status" value="1"/>
</dbReference>
<dbReference type="Proteomes" id="UP000607653">
    <property type="component" value="Unassembled WGS sequence"/>
</dbReference>
<evidence type="ECO:0000256" key="2">
    <source>
        <dbReference type="SAM" id="SignalP"/>
    </source>
</evidence>
<dbReference type="PANTHER" id="PTHR34961:SF1">
    <property type="entry name" value="ROOT MERISTEM GROWTH FACTOR 10"/>
    <property type="match status" value="1"/>
</dbReference>
<dbReference type="AlphaFoldDB" id="A0A822XFT7"/>
<feature type="compositionally biased region" description="Basic and acidic residues" evidence="1">
    <location>
        <begin position="70"/>
        <end position="104"/>
    </location>
</feature>
<evidence type="ECO:0000313" key="4">
    <source>
        <dbReference type="Proteomes" id="UP000607653"/>
    </source>
</evidence>
<proteinExistence type="predicted"/>
<organism evidence="3 4">
    <name type="scientific">Nelumbo nucifera</name>
    <name type="common">Sacred lotus</name>
    <dbReference type="NCBI Taxonomy" id="4432"/>
    <lineage>
        <taxon>Eukaryota</taxon>
        <taxon>Viridiplantae</taxon>
        <taxon>Streptophyta</taxon>
        <taxon>Embryophyta</taxon>
        <taxon>Tracheophyta</taxon>
        <taxon>Spermatophyta</taxon>
        <taxon>Magnoliopsida</taxon>
        <taxon>Proteales</taxon>
        <taxon>Nelumbonaceae</taxon>
        <taxon>Nelumbo</taxon>
    </lineage>
</organism>
<accession>A0A822XFT7</accession>
<dbReference type="InterPro" id="IPR053313">
    <property type="entry name" value="RGF"/>
</dbReference>
<feature type="chain" id="PRO_5032620729" evidence="2">
    <location>
        <begin position="25"/>
        <end position="186"/>
    </location>
</feature>
<sequence length="186" mass="20535">MSNMPSLLLPFLFLHCLSICACDARHLRGIVLLESRSQVRLSGKVSAKINDLEKEGKLDKTSIPSTTKLHLPEENQRPKQEAENGETRMDKCREGASTHEKSKGSDASLKKVKISGAVQTESLVSVPRRVPRLIEIIMSSSQVGLPQATRIYTGIGAASTVGSRICFPRCRRDYRFCSGKGKQLPR</sequence>
<reference evidence="3 4" key="1">
    <citation type="journal article" date="2020" name="Mol. Biol. Evol.">
        <title>Distinct Expression and Methylation Patterns for Genes with Different Fates following a Single Whole-Genome Duplication in Flowering Plants.</title>
        <authorList>
            <person name="Shi T."/>
            <person name="Rahmani R.S."/>
            <person name="Gugger P.F."/>
            <person name="Wang M."/>
            <person name="Li H."/>
            <person name="Zhang Y."/>
            <person name="Li Z."/>
            <person name="Wang Q."/>
            <person name="Van de Peer Y."/>
            <person name="Marchal K."/>
            <person name="Chen J."/>
        </authorList>
    </citation>
    <scope>NUCLEOTIDE SEQUENCE [LARGE SCALE GENOMIC DNA]</scope>
    <source>
        <tissue evidence="3">Leaf</tissue>
    </source>
</reference>
<keyword evidence="2" id="KW-0732">Signal</keyword>
<evidence type="ECO:0000313" key="3">
    <source>
        <dbReference type="EMBL" id="DAD18543.1"/>
    </source>
</evidence>
<name>A0A822XFT7_NELNU</name>
<feature type="signal peptide" evidence="2">
    <location>
        <begin position="1"/>
        <end position="24"/>
    </location>
</feature>